<dbReference type="AlphaFoldDB" id="A0A059ZZI9"/>
<feature type="region of interest" description="Disordered" evidence="1">
    <location>
        <begin position="158"/>
        <end position="253"/>
    </location>
</feature>
<dbReference type="KEGG" id="acz:Acaty_c1567"/>
<reference evidence="2 3" key="1">
    <citation type="journal article" date="2009" name="J. Bacteriol.">
        <title>Draft genome sequence of the extremely acidophilic bacterium Acidithiobacillus caldus ATCC 51756 reveals metabolic versatility in the genus Acidithiobacillus.</title>
        <authorList>
            <person name="Valdes J."/>
            <person name="Quatrini R."/>
            <person name="Hallberg K."/>
            <person name="Dopson M."/>
            <person name="Valenzuela P.D."/>
            <person name="Holmes D.S."/>
        </authorList>
    </citation>
    <scope>NUCLEOTIDE SEQUENCE [LARGE SCALE GENOMIC DNA]</scope>
    <source>
        <strain evidence="3">ATCC 51756 / DSM 8584 / KU</strain>
    </source>
</reference>
<dbReference type="Pfam" id="PF05037">
    <property type="entry name" value="DUF669"/>
    <property type="match status" value="1"/>
</dbReference>
<proteinExistence type="predicted"/>
<name>A0A059ZZI9_ACICK</name>
<dbReference type="RefSeq" id="WP_004872433.1">
    <property type="nucleotide sequence ID" value="NZ_CP005986.1"/>
</dbReference>
<dbReference type="Proteomes" id="UP000005522">
    <property type="component" value="Chromosome"/>
</dbReference>
<feature type="compositionally biased region" description="Polar residues" evidence="1">
    <location>
        <begin position="244"/>
        <end position="253"/>
    </location>
</feature>
<gene>
    <name evidence="2" type="ORF">Acaty_c1567</name>
</gene>
<evidence type="ECO:0000313" key="2">
    <source>
        <dbReference type="EMBL" id="AIA55431.1"/>
    </source>
</evidence>
<dbReference type="eggNOG" id="ENOG50313V8">
    <property type="taxonomic scope" value="Bacteria"/>
</dbReference>
<organism evidence="2 3">
    <name type="scientific">Acidithiobacillus caldus (strain ATCC 51756 / DSM 8584 / KU)</name>
    <dbReference type="NCBI Taxonomy" id="637389"/>
    <lineage>
        <taxon>Bacteria</taxon>
        <taxon>Pseudomonadati</taxon>
        <taxon>Pseudomonadota</taxon>
        <taxon>Acidithiobacillia</taxon>
        <taxon>Acidithiobacillales</taxon>
        <taxon>Acidithiobacillaceae</taxon>
        <taxon>Acidithiobacillus</taxon>
    </lineage>
</organism>
<evidence type="ECO:0000256" key="1">
    <source>
        <dbReference type="SAM" id="MobiDB-lite"/>
    </source>
</evidence>
<dbReference type="HOGENOM" id="CLU_1096783_0_0_6"/>
<protein>
    <submittedName>
        <fullName evidence="2">Phage protein</fullName>
    </submittedName>
</protein>
<feature type="compositionally biased region" description="Low complexity" evidence="1">
    <location>
        <begin position="158"/>
        <end position="243"/>
    </location>
</feature>
<dbReference type="InterPro" id="IPR007731">
    <property type="entry name" value="DUF669"/>
</dbReference>
<evidence type="ECO:0000313" key="3">
    <source>
        <dbReference type="Proteomes" id="UP000005522"/>
    </source>
</evidence>
<dbReference type="EMBL" id="CP005986">
    <property type="protein sequence ID" value="AIA55431.1"/>
    <property type="molecule type" value="Genomic_DNA"/>
</dbReference>
<accession>A0A059ZZI9</accession>
<sequence>MPYGAPVSTLGINKSSTGVGERIEPGIYEVIIKDIERIALKNGTAGYGAKFHFEILNEGPMKGREVGELLNVEAVSEKNRTISLERLAGLAIATGVPEHAVLNQQTVPIDNLMGRTLSVVLGPQRDDPRYVDVKAYMPVGASQNPENWEKMKYLFQEPAPSQQQAPATQGAWGNAPAQQAPAQQQPVAGGWGGQQPAQAPAQQQPAAGGWGNAPAQQAPAQPYAAQQQPAAGAPNGPQAAAPQRQSTWGAGPS</sequence>